<dbReference type="EMBL" id="QGNW01000196">
    <property type="protein sequence ID" value="RVW86192.1"/>
    <property type="molecule type" value="Genomic_DNA"/>
</dbReference>
<dbReference type="AlphaFoldDB" id="A0A438HP10"/>
<evidence type="ECO:0000313" key="1">
    <source>
        <dbReference type="EMBL" id="RVW86192.1"/>
    </source>
</evidence>
<accession>A0A438HP10</accession>
<evidence type="ECO:0000313" key="2">
    <source>
        <dbReference type="Proteomes" id="UP000288805"/>
    </source>
</evidence>
<gene>
    <name evidence="1" type="ORF">CK203_046067</name>
</gene>
<sequence length="167" mass="18073">MLRAPFLSKGKEKMRNIAIGEDGAGVKGFVGCSHSGSSVSDHPSYPANREKGLNFDGFCGMTEVEFFQSPSVPDLSISAFHSQFPMKNRVLTEICSKKSEVGDYRLGSPHGAPILGAVSQGDSEFSQMSGFQIEGLFPSKMAKVCEVLSTLDIKVYSRRKNRIATGN</sequence>
<name>A0A438HP10_VITVI</name>
<organism evidence="1 2">
    <name type="scientific">Vitis vinifera</name>
    <name type="common">Grape</name>
    <dbReference type="NCBI Taxonomy" id="29760"/>
    <lineage>
        <taxon>Eukaryota</taxon>
        <taxon>Viridiplantae</taxon>
        <taxon>Streptophyta</taxon>
        <taxon>Embryophyta</taxon>
        <taxon>Tracheophyta</taxon>
        <taxon>Spermatophyta</taxon>
        <taxon>Magnoliopsida</taxon>
        <taxon>eudicotyledons</taxon>
        <taxon>Gunneridae</taxon>
        <taxon>Pentapetalae</taxon>
        <taxon>rosids</taxon>
        <taxon>Vitales</taxon>
        <taxon>Vitaceae</taxon>
        <taxon>Viteae</taxon>
        <taxon>Vitis</taxon>
    </lineage>
</organism>
<proteinExistence type="predicted"/>
<dbReference type="Proteomes" id="UP000288805">
    <property type="component" value="Unassembled WGS sequence"/>
</dbReference>
<protein>
    <submittedName>
        <fullName evidence="1">Uncharacterized protein</fullName>
    </submittedName>
</protein>
<comment type="caution">
    <text evidence="1">The sequence shown here is derived from an EMBL/GenBank/DDBJ whole genome shotgun (WGS) entry which is preliminary data.</text>
</comment>
<reference evidence="1 2" key="1">
    <citation type="journal article" date="2018" name="PLoS Genet.">
        <title>Population sequencing reveals clonal diversity and ancestral inbreeding in the grapevine cultivar Chardonnay.</title>
        <authorList>
            <person name="Roach M.J."/>
            <person name="Johnson D.L."/>
            <person name="Bohlmann J."/>
            <person name="van Vuuren H.J."/>
            <person name="Jones S.J."/>
            <person name="Pretorius I.S."/>
            <person name="Schmidt S.A."/>
            <person name="Borneman A.R."/>
        </authorList>
    </citation>
    <scope>NUCLEOTIDE SEQUENCE [LARGE SCALE GENOMIC DNA]</scope>
    <source>
        <strain evidence="2">cv. Chardonnay</strain>
        <tissue evidence="1">Leaf</tissue>
    </source>
</reference>